<protein>
    <submittedName>
        <fullName evidence="2">Uncharacterized protein</fullName>
    </submittedName>
</protein>
<evidence type="ECO:0000313" key="2">
    <source>
        <dbReference type="EMBL" id="THF55911.1"/>
    </source>
</evidence>
<sequence>MTAFNCLTFALNAWHADGGYLVARRSAHWGVPHLIVVTPEGLQHYAPGAWLFALGATLWACSRLVRNMWRAMK</sequence>
<reference evidence="2 3" key="1">
    <citation type="submission" date="2019-04" db="EMBL/GenBank/DDBJ databases">
        <title>Azoarcus rhizosphaerae sp. nov. isolated from rhizosphere of Ficus religiosa.</title>
        <authorList>
            <person name="Lin S.-Y."/>
            <person name="Hameed A."/>
            <person name="Hsu Y.-H."/>
            <person name="Young C.-C."/>
        </authorList>
    </citation>
    <scope>NUCLEOTIDE SEQUENCE [LARGE SCALE GENOMIC DNA]</scope>
    <source>
        <strain evidence="2 3">CC-YHH848</strain>
    </source>
</reference>
<evidence type="ECO:0000256" key="1">
    <source>
        <dbReference type="SAM" id="Phobius"/>
    </source>
</evidence>
<dbReference type="RefSeq" id="WP_136386827.1">
    <property type="nucleotide sequence ID" value="NZ_SSOD01000022.1"/>
</dbReference>
<dbReference type="AlphaFoldDB" id="A0A4V3W9N6"/>
<keyword evidence="1" id="KW-1133">Transmembrane helix</keyword>
<organism evidence="2 3">
    <name type="scientific">Pseudothauera rhizosphaerae</name>
    <dbReference type="NCBI Taxonomy" id="2565932"/>
    <lineage>
        <taxon>Bacteria</taxon>
        <taxon>Pseudomonadati</taxon>
        <taxon>Pseudomonadota</taxon>
        <taxon>Betaproteobacteria</taxon>
        <taxon>Rhodocyclales</taxon>
        <taxon>Zoogloeaceae</taxon>
        <taxon>Pseudothauera</taxon>
    </lineage>
</organism>
<comment type="caution">
    <text evidence="2">The sequence shown here is derived from an EMBL/GenBank/DDBJ whole genome shotgun (WGS) entry which is preliminary data.</text>
</comment>
<keyword evidence="1" id="KW-0812">Transmembrane</keyword>
<feature type="transmembrane region" description="Helical" evidence="1">
    <location>
        <begin position="48"/>
        <end position="65"/>
    </location>
</feature>
<proteinExistence type="predicted"/>
<name>A0A4V3W9N6_9RHOO</name>
<accession>A0A4V3W9N6</accession>
<keyword evidence="3" id="KW-1185">Reference proteome</keyword>
<gene>
    <name evidence="2" type="ORF">E6O51_20205</name>
</gene>
<keyword evidence="1" id="KW-0472">Membrane</keyword>
<dbReference type="EMBL" id="SSOD01000022">
    <property type="protein sequence ID" value="THF55911.1"/>
    <property type="molecule type" value="Genomic_DNA"/>
</dbReference>
<evidence type="ECO:0000313" key="3">
    <source>
        <dbReference type="Proteomes" id="UP000307956"/>
    </source>
</evidence>
<dbReference type="Proteomes" id="UP000307956">
    <property type="component" value="Unassembled WGS sequence"/>
</dbReference>